<accession>A0AA40K971</accession>
<gene>
    <name evidence="1" type="ORF">B0T18DRAFT_346143</name>
</gene>
<dbReference type="Gene3D" id="3.30.530.20">
    <property type="match status" value="1"/>
</dbReference>
<comment type="caution">
    <text evidence="1">The sequence shown here is derived from an EMBL/GenBank/DDBJ whole genome shotgun (WGS) entry which is preliminary data.</text>
</comment>
<dbReference type="Proteomes" id="UP001172155">
    <property type="component" value="Unassembled WGS sequence"/>
</dbReference>
<proteinExistence type="predicted"/>
<protein>
    <recommendedName>
        <fullName evidence="3">DUF1857-domain-containing protein</fullName>
    </recommendedName>
</protein>
<name>A0AA40K971_9PEZI</name>
<dbReference type="SUPFAM" id="SSF55961">
    <property type="entry name" value="Bet v1-like"/>
    <property type="match status" value="1"/>
</dbReference>
<dbReference type="EMBL" id="JAUKUD010000003">
    <property type="protein sequence ID" value="KAK0750598.1"/>
    <property type="molecule type" value="Genomic_DNA"/>
</dbReference>
<reference evidence="1" key="1">
    <citation type="submission" date="2023-06" db="EMBL/GenBank/DDBJ databases">
        <title>Genome-scale phylogeny and comparative genomics of the fungal order Sordariales.</title>
        <authorList>
            <consortium name="Lawrence Berkeley National Laboratory"/>
            <person name="Hensen N."/>
            <person name="Bonometti L."/>
            <person name="Westerberg I."/>
            <person name="Brannstrom I.O."/>
            <person name="Guillou S."/>
            <person name="Cros-Aarteil S."/>
            <person name="Calhoun S."/>
            <person name="Haridas S."/>
            <person name="Kuo A."/>
            <person name="Mondo S."/>
            <person name="Pangilinan J."/>
            <person name="Riley R."/>
            <person name="LaButti K."/>
            <person name="Andreopoulos B."/>
            <person name="Lipzen A."/>
            <person name="Chen C."/>
            <person name="Yanf M."/>
            <person name="Daum C."/>
            <person name="Ng V."/>
            <person name="Clum A."/>
            <person name="Steindorff A."/>
            <person name="Ohm R."/>
            <person name="Martin F."/>
            <person name="Silar P."/>
            <person name="Natvig D."/>
            <person name="Lalanne C."/>
            <person name="Gautier V."/>
            <person name="Ament-velasquez S.L."/>
            <person name="Kruys A."/>
            <person name="Hutchinson M.I."/>
            <person name="Powell A.J."/>
            <person name="Barry K."/>
            <person name="Miller A.N."/>
            <person name="Grigoriev I.V."/>
            <person name="Debuchy R."/>
            <person name="Gladieux P."/>
            <person name="Thoren M.H."/>
            <person name="Johannesson H."/>
        </authorList>
    </citation>
    <scope>NUCLEOTIDE SEQUENCE</scope>
    <source>
        <strain evidence="1">SMH3187-1</strain>
    </source>
</reference>
<keyword evidence="2" id="KW-1185">Reference proteome</keyword>
<evidence type="ECO:0000313" key="2">
    <source>
        <dbReference type="Proteomes" id="UP001172155"/>
    </source>
</evidence>
<dbReference type="InterPro" id="IPR023393">
    <property type="entry name" value="START-like_dom_sf"/>
</dbReference>
<dbReference type="InterPro" id="IPR015075">
    <property type="entry name" value="AtaL"/>
</dbReference>
<sequence length="174" mass="19212">MVTINLAYTAPINRPSQTPVLAASQVWTALEQKVRHPSGFVPLIVHCEEVSSAPATADGEPFTLTRLVSFRGREDHPIKEVCKHYPPVRIDFIQEPGGSKIANYISQGPSGEPTDLFMTFAFEWRHPGVEEGSEEAGRLEGQYKAVSTYLLWTAKKAVEGTIEATRRMASEGKI</sequence>
<evidence type="ECO:0000313" key="1">
    <source>
        <dbReference type="EMBL" id="KAK0750598.1"/>
    </source>
</evidence>
<organism evidence="1 2">
    <name type="scientific">Schizothecium vesticola</name>
    <dbReference type="NCBI Taxonomy" id="314040"/>
    <lineage>
        <taxon>Eukaryota</taxon>
        <taxon>Fungi</taxon>
        <taxon>Dikarya</taxon>
        <taxon>Ascomycota</taxon>
        <taxon>Pezizomycotina</taxon>
        <taxon>Sordariomycetes</taxon>
        <taxon>Sordariomycetidae</taxon>
        <taxon>Sordariales</taxon>
        <taxon>Schizotheciaceae</taxon>
        <taxon>Schizothecium</taxon>
    </lineage>
</organism>
<dbReference type="Pfam" id="PF08982">
    <property type="entry name" value="AtaL"/>
    <property type="match status" value="1"/>
</dbReference>
<dbReference type="AlphaFoldDB" id="A0AA40K971"/>
<evidence type="ECO:0008006" key="3">
    <source>
        <dbReference type="Google" id="ProtNLM"/>
    </source>
</evidence>